<proteinExistence type="predicted"/>
<dbReference type="KEGG" id="nbe:Back2_11450"/>
<reference evidence="2 3" key="1">
    <citation type="submission" date="2018-11" db="EMBL/GenBank/DDBJ databases">
        <title>Complete genome sequence of Nocardioides baekrokdamisoli strain KCTC 39748.</title>
        <authorList>
            <person name="Kang S.W."/>
            <person name="Lee K.C."/>
            <person name="Kim K.K."/>
            <person name="Kim J.S."/>
            <person name="Kim D.S."/>
            <person name="Ko S.H."/>
            <person name="Yang S.H."/>
            <person name="Shin Y.K."/>
            <person name="Lee J.S."/>
        </authorList>
    </citation>
    <scope>NUCLEOTIDE SEQUENCE [LARGE SCALE GENOMIC DNA]</scope>
    <source>
        <strain evidence="2 3">KCTC 39748</strain>
    </source>
</reference>
<evidence type="ECO:0008006" key="4">
    <source>
        <dbReference type="Google" id="ProtNLM"/>
    </source>
</evidence>
<organism evidence="2 3">
    <name type="scientific">Nocardioides baekrokdamisoli</name>
    <dbReference type="NCBI Taxonomy" id="1804624"/>
    <lineage>
        <taxon>Bacteria</taxon>
        <taxon>Bacillati</taxon>
        <taxon>Actinomycetota</taxon>
        <taxon>Actinomycetes</taxon>
        <taxon>Propionibacteriales</taxon>
        <taxon>Nocardioidaceae</taxon>
        <taxon>Nocardioides</taxon>
    </lineage>
</organism>
<protein>
    <recommendedName>
        <fullName evidence="4">Integral membrane protein</fullName>
    </recommendedName>
</protein>
<dbReference type="AlphaFoldDB" id="A0A3G9IZS0"/>
<feature type="transmembrane region" description="Helical" evidence="1">
    <location>
        <begin position="122"/>
        <end position="140"/>
    </location>
</feature>
<evidence type="ECO:0000313" key="2">
    <source>
        <dbReference type="EMBL" id="BBH16858.1"/>
    </source>
</evidence>
<keyword evidence="3" id="KW-1185">Reference proteome</keyword>
<keyword evidence="1" id="KW-0472">Membrane</keyword>
<keyword evidence="1" id="KW-0812">Transmembrane</keyword>
<evidence type="ECO:0000313" key="3">
    <source>
        <dbReference type="Proteomes" id="UP000271573"/>
    </source>
</evidence>
<dbReference type="EMBL" id="AP019307">
    <property type="protein sequence ID" value="BBH16858.1"/>
    <property type="molecule type" value="Genomic_DNA"/>
</dbReference>
<dbReference type="Proteomes" id="UP000271573">
    <property type="component" value="Chromosome"/>
</dbReference>
<sequence>MTSFTTRAARLFSISMLLRLAAAAGLVVDARVHLKLAGAYDSIRSSAVSQGDLFRIEAGLAIAAAVLILLVRKSFTDFFAAAVAGGGLAALLVYRYADLGAIGPLPPMYEPAWYPDKVDTCIAQAIATAASICVLLVAAYRGRKAGRAA</sequence>
<feature type="transmembrane region" description="Helical" evidence="1">
    <location>
        <begin position="53"/>
        <end position="71"/>
    </location>
</feature>
<keyword evidence="1" id="KW-1133">Transmembrane helix</keyword>
<feature type="transmembrane region" description="Helical" evidence="1">
    <location>
        <begin position="78"/>
        <end position="97"/>
    </location>
</feature>
<accession>A0A3G9IZS0</accession>
<dbReference type="RefSeq" id="WP_197715263.1">
    <property type="nucleotide sequence ID" value="NZ_AP019307.1"/>
</dbReference>
<evidence type="ECO:0000256" key="1">
    <source>
        <dbReference type="SAM" id="Phobius"/>
    </source>
</evidence>
<name>A0A3G9IZS0_9ACTN</name>
<gene>
    <name evidence="2" type="ORF">Back2_11450</name>
</gene>